<name>A0A1H0B9E4_9BACT</name>
<keyword evidence="5" id="KW-0997">Cell inner membrane</keyword>
<feature type="transmembrane region" description="Helical" evidence="12">
    <location>
        <begin position="41"/>
        <end position="62"/>
    </location>
</feature>
<feature type="transmembrane region" description="Helical" evidence="12">
    <location>
        <begin position="88"/>
        <end position="105"/>
    </location>
</feature>
<dbReference type="EC" id="2.5.1.39" evidence="11"/>
<dbReference type="NCBIfam" id="TIGR01475">
    <property type="entry name" value="ubiA_other"/>
    <property type="match status" value="1"/>
</dbReference>
<feature type="transmembrane region" description="Helical" evidence="12">
    <location>
        <begin position="159"/>
        <end position="179"/>
    </location>
</feature>
<dbReference type="PANTHER" id="PTHR11048:SF28">
    <property type="entry name" value="4-HYDROXYBENZOATE POLYPRENYLTRANSFERASE, MITOCHONDRIAL"/>
    <property type="match status" value="1"/>
</dbReference>
<dbReference type="AlphaFoldDB" id="A0A1H0B9E4"/>
<keyword evidence="9 12" id="KW-1133">Transmembrane helix</keyword>
<gene>
    <name evidence="13" type="ORF">SAMN04488516_10288</name>
</gene>
<dbReference type="GO" id="GO:0005886">
    <property type="term" value="C:plasma membrane"/>
    <property type="evidence" value="ECO:0007669"/>
    <property type="project" value="TreeGrafter"/>
</dbReference>
<dbReference type="InterPro" id="IPR039653">
    <property type="entry name" value="Prenyltransferase"/>
</dbReference>
<proteinExistence type="inferred from homology"/>
<dbReference type="EMBL" id="FNIN01000002">
    <property type="protein sequence ID" value="SDN42267.1"/>
    <property type="molecule type" value="Genomic_DNA"/>
</dbReference>
<dbReference type="InterPro" id="IPR044878">
    <property type="entry name" value="UbiA_sf"/>
</dbReference>
<dbReference type="PANTHER" id="PTHR11048">
    <property type="entry name" value="PRENYLTRANSFERASES"/>
    <property type="match status" value="1"/>
</dbReference>
<evidence type="ECO:0000256" key="10">
    <source>
        <dbReference type="ARBA" id="ARBA00023136"/>
    </source>
</evidence>
<dbReference type="GO" id="GO:0006744">
    <property type="term" value="P:ubiquinone biosynthetic process"/>
    <property type="evidence" value="ECO:0007669"/>
    <property type="project" value="UniProtKB-KW"/>
</dbReference>
<keyword evidence="7" id="KW-0831">Ubiquinone biosynthesis</keyword>
<evidence type="ECO:0000313" key="14">
    <source>
        <dbReference type="Proteomes" id="UP000199602"/>
    </source>
</evidence>
<evidence type="ECO:0000313" key="13">
    <source>
        <dbReference type="EMBL" id="SDN42267.1"/>
    </source>
</evidence>
<evidence type="ECO:0000256" key="7">
    <source>
        <dbReference type="ARBA" id="ARBA00022688"/>
    </source>
</evidence>
<evidence type="ECO:0000256" key="9">
    <source>
        <dbReference type="ARBA" id="ARBA00022989"/>
    </source>
</evidence>
<dbReference type="Gene3D" id="1.10.357.140">
    <property type="entry name" value="UbiA prenyltransferase"/>
    <property type="match status" value="1"/>
</dbReference>
<dbReference type="Gene3D" id="1.20.120.1780">
    <property type="entry name" value="UbiA prenyltransferase"/>
    <property type="match status" value="1"/>
</dbReference>
<dbReference type="Proteomes" id="UP000199602">
    <property type="component" value="Unassembled WGS sequence"/>
</dbReference>
<organism evidence="13 14">
    <name type="scientific">Desulfonauticus submarinus</name>
    <dbReference type="NCBI Taxonomy" id="206665"/>
    <lineage>
        <taxon>Bacteria</taxon>
        <taxon>Pseudomonadati</taxon>
        <taxon>Thermodesulfobacteriota</taxon>
        <taxon>Desulfovibrionia</taxon>
        <taxon>Desulfovibrionales</taxon>
        <taxon>Desulfonauticaceae</taxon>
        <taxon>Desulfonauticus</taxon>
    </lineage>
</organism>
<evidence type="ECO:0000256" key="4">
    <source>
        <dbReference type="ARBA" id="ARBA00022475"/>
    </source>
</evidence>
<evidence type="ECO:0000256" key="12">
    <source>
        <dbReference type="SAM" id="Phobius"/>
    </source>
</evidence>
<comment type="subcellular location">
    <subcellularLocation>
        <location evidence="2">Membrane</location>
        <topology evidence="2">Multi-pass membrane protein</topology>
    </subcellularLocation>
</comment>
<dbReference type="OrthoDB" id="9782418at2"/>
<reference evidence="13 14" key="1">
    <citation type="submission" date="2016-10" db="EMBL/GenBank/DDBJ databases">
        <authorList>
            <person name="de Groot N.N."/>
        </authorList>
    </citation>
    <scope>NUCLEOTIDE SEQUENCE [LARGE SCALE GENOMIC DNA]</scope>
    <source>
        <strain evidence="13 14">DSM 15269</strain>
    </source>
</reference>
<evidence type="ECO:0000256" key="1">
    <source>
        <dbReference type="ARBA" id="ARBA00001946"/>
    </source>
</evidence>
<dbReference type="InterPro" id="IPR006371">
    <property type="entry name" value="Polyprenyltransferase_UbiA-li"/>
</dbReference>
<dbReference type="InterPro" id="IPR000537">
    <property type="entry name" value="UbiA_prenyltransferase"/>
</dbReference>
<comment type="similarity">
    <text evidence="3">Belongs to the UbiA prenyltransferase family.</text>
</comment>
<sequence>MMNKLKIFFRMIKIEHSVFALPFAYIGLFWAAKGWPGWTKFLFLTIAMVAVRSFAMTVNRVVDFKIDAKNPRTQDRPLVRGDLSLRECYYFLCGSVVIFCLACAGLNKLCLFLSPLALVWSVFYSYTKRFTWGCHFILGSVLGLAPVAGWIAYSPFFSLPSILIGCGVMFWVAGFDILYASQDVEFDKKEGLFSIPAVFGLEAGFAFSKLSHFLCILFFVLAGFAFNAGVFYYIFLLIIAIILLLEHRVVSPQDLSKINLAFFTLNGFISILLFVGVLLDLFLKY</sequence>
<dbReference type="RefSeq" id="WP_092063119.1">
    <property type="nucleotide sequence ID" value="NZ_FNIN01000002.1"/>
</dbReference>
<accession>A0A1H0B9E4</accession>
<keyword evidence="4" id="KW-1003">Cell membrane</keyword>
<evidence type="ECO:0000256" key="3">
    <source>
        <dbReference type="ARBA" id="ARBA00005985"/>
    </source>
</evidence>
<protein>
    <recommendedName>
        <fullName evidence="11">4-hydroxybenzoate polyprenyltransferase</fullName>
        <ecNumber evidence="11">2.5.1.39</ecNumber>
    </recommendedName>
</protein>
<keyword evidence="8 12" id="KW-0812">Transmembrane</keyword>
<keyword evidence="14" id="KW-1185">Reference proteome</keyword>
<evidence type="ECO:0000256" key="2">
    <source>
        <dbReference type="ARBA" id="ARBA00004141"/>
    </source>
</evidence>
<evidence type="ECO:0000256" key="8">
    <source>
        <dbReference type="ARBA" id="ARBA00022692"/>
    </source>
</evidence>
<feature type="transmembrane region" description="Helical" evidence="12">
    <location>
        <begin position="258"/>
        <end position="279"/>
    </location>
</feature>
<dbReference type="STRING" id="206665.SAMN04488516_10288"/>
<dbReference type="CDD" id="cd13959">
    <property type="entry name" value="PT_UbiA_COQ2"/>
    <property type="match status" value="1"/>
</dbReference>
<dbReference type="FunFam" id="1.10.357.140:FF:000008">
    <property type="entry name" value="4-hydroxybenzoate octaprenyltransferase"/>
    <property type="match status" value="1"/>
</dbReference>
<dbReference type="Pfam" id="PF01040">
    <property type="entry name" value="UbiA"/>
    <property type="match status" value="1"/>
</dbReference>
<feature type="transmembrane region" description="Helical" evidence="12">
    <location>
        <begin position="134"/>
        <end position="153"/>
    </location>
</feature>
<keyword evidence="10 12" id="KW-0472">Membrane</keyword>
<feature type="transmembrane region" description="Helical" evidence="12">
    <location>
        <begin position="216"/>
        <end position="246"/>
    </location>
</feature>
<comment type="cofactor">
    <cofactor evidence="1">
        <name>Mg(2+)</name>
        <dbReference type="ChEBI" id="CHEBI:18420"/>
    </cofactor>
</comment>
<evidence type="ECO:0000256" key="5">
    <source>
        <dbReference type="ARBA" id="ARBA00022519"/>
    </source>
</evidence>
<feature type="transmembrane region" description="Helical" evidence="12">
    <location>
        <begin position="191"/>
        <end position="210"/>
    </location>
</feature>
<evidence type="ECO:0000256" key="6">
    <source>
        <dbReference type="ARBA" id="ARBA00022679"/>
    </source>
</evidence>
<dbReference type="FunFam" id="1.20.120.1780:FF:000001">
    <property type="entry name" value="4-hydroxybenzoate octaprenyltransferase"/>
    <property type="match status" value="1"/>
</dbReference>
<dbReference type="GO" id="GO:0008412">
    <property type="term" value="F:4-hydroxybenzoate polyprenyltransferase activity"/>
    <property type="evidence" value="ECO:0007669"/>
    <property type="project" value="UniProtKB-EC"/>
</dbReference>
<evidence type="ECO:0000256" key="11">
    <source>
        <dbReference type="ARBA" id="ARBA00034524"/>
    </source>
</evidence>
<keyword evidence="6 13" id="KW-0808">Transferase</keyword>